<feature type="transmembrane region" description="Helical" evidence="1">
    <location>
        <begin position="111"/>
        <end position="133"/>
    </location>
</feature>
<evidence type="ECO:0000256" key="1">
    <source>
        <dbReference type="SAM" id="Phobius"/>
    </source>
</evidence>
<dbReference type="EMBL" id="SRKZ01000006">
    <property type="protein sequence ID" value="TGD78532.1"/>
    <property type="molecule type" value="Genomic_DNA"/>
</dbReference>
<comment type="caution">
    <text evidence="2">The sequence shown here is derived from an EMBL/GenBank/DDBJ whole genome shotgun (WGS) entry which is preliminary data.</text>
</comment>
<feature type="transmembrane region" description="Helical" evidence="1">
    <location>
        <begin position="372"/>
        <end position="391"/>
    </location>
</feature>
<keyword evidence="3" id="KW-1185">Reference proteome</keyword>
<proteinExistence type="predicted"/>
<evidence type="ECO:0000313" key="3">
    <source>
        <dbReference type="Proteomes" id="UP000298284"/>
    </source>
</evidence>
<keyword evidence="1" id="KW-0472">Membrane</keyword>
<name>A0A4Z0MFJ5_9BACT</name>
<keyword evidence="1" id="KW-0812">Transmembrane</keyword>
<feature type="transmembrane region" description="Helical" evidence="1">
    <location>
        <begin position="18"/>
        <end position="37"/>
    </location>
</feature>
<feature type="transmembrane region" description="Helical" evidence="1">
    <location>
        <begin position="403"/>
        <end position="424"/>
    </location>
</feature>
<dbReference type="OrthoDB" id="878961at2"/>
<keyword evidence="1" id="KW-1133">Transmembrane helix</keyword>
<feature type="transmembrane region" description="Helical" evidence="1">
    <location>
        <begin position="238"/>
        <end position="256"/>
    </location>
</feature>
<reference evidence="2 3" key="1">
    <citation type="submission" date="2019-04" db="EMBL/GenBank/DDBJ databases">
        <authorList>
            <person name="Feng G."/>
            <person name="Zhang J."/>
            <person name="Zhu H."/>
        </authorList>
    </citation>
    <scope>NUCLEOTIDE SEQUENCE [LARGE SCALE GENOMIC DNA]</scope>
    <source>
        <strain evidence="2 3">JCM 19491</strain>
    </source>
</reference>
<feature type="transmembrane region" description="Helical" evidence="1">
    <location>
        <begin position="167"/>
        <end position="185"/>
    </location>
</feature>
<organism evidence="2 3">
    <name type="scientific">Hymenobacter wooponensis</name>
    <dbReference type="NCBI Taxonomy" id="1525360"/>
    <lineage>
        <taxon>Bacteria</taxon>
        <taxon>Pseudomonadati</taxon>
        <taxon>Bacteroidota</taxon>
        <taxon>Cytophagia</taxon>
        <taxon>Cytophagales</taxon>
        <taxon>Hymenobacteraceae</taxon>
        <taxon>Hymenobacter</taxon>
    </lineage>
</organism>
<feature type="transmembrane region" description="Helical" evidence="1">
    <location>
        <begin position="299"/>
        <end position="325"/>
    </location>
</feature>
<evidence type="ECO:0000313" key="2">
    <source>
        <dbReference type="EMBL" id="TGD78532.1"/>
    </source>
</evidence>
<dbReference type="Proteomes" id="UP000298284">
    <property type="component" value="Unassembled WGS sequence"/>
</dbReference>
<sequence>MNALATIKAVTQQYPRGIVISFFVFFLLLGLLVYHDYGMSVDEEISRNNGMVTLKYLLQRFDPDFVAQDPAFASYSVPLEEYFDRDYGVAFETPTCYLERLLRLETTRERFLFRHLATFVVCWGGCVAFYQLARRRFGSWQWGLLGALWLVLSPRLFADFFYNDKDAVFMALFAVGLNTGVRLVLRPTLSRVLWHALACALTIDVRIMGVLLPAATLALLLVRVVYGEVRPGRALGLGGLYAALTAGLVVAFWPYLWPAPLDNFLLAWHNMSHFRWGGYVLYQASVQPATTLPWHYAPVWIGISTPLLYVVSFLLGGNIVIWQMVRRLRAGGLRLWRTEQEMQDVLFLGLGVLPILTVIVLKSVLYDGWRQLYFVYPPLLLIAVRGLWALWHWRPAVSFLAMYWSRVVGLTTGVCMLSVAGQMMEAHPLQNVYFSPLAGPNAPQHFEVDYWGLSYRQGLEWILTNDPRPHIVWSAPAYSSAPLNIYLLSPEDQSRLSFVEDQNQADYFLTTYRQQPQEYEFQNKEVYQLRANGRRVLSVFRMRW</sequence>
<dbReference type="RefSeq" id="WP_135532389.1">
    <property type="nucleotide sequence ID" value="NZ_SRKZ01000006.1"/>
</dbReference>
<gene>
    <name evidence="2" type="ORF">EU557_20750</name>
</gene>
<evidence type="ECO:0008006" key="4">
    <source>
        <dbReference type="Google" id="ProtNLM"/>
    </source>
</evidence>
<feature type="transmembrane region" description="Helical" evidence="1">
    <location>
        <begin position="205"/>
        <end position="226"/>
    </location>
</feature>
<feature type="transmembrane region" description="Helical" evidence="1">
    <location>
        <begin position="345"/>
        <end position="366"/>
    </location>
</feature>
<accession>A0A4Z0MFJ5</accession>
<dbReference type="AlphaFoldDB" id="A0A4Z0MFJ5"/>
<protein>
    <recommendedName>
        <fullName evidence="4">Glycosyltransferase RgtA/B/C/D-like domain-containing protein</fullName>
    </recommendedName>
</protein>
<feature type="transmembrane region" description="Helical" evidence="1">
    <location>
        <begin position="139"/>
        <end position="158"/>
    </location>
</feature>